<dbReference type="PANTHER" id="PTHR46382:SF1">
    <property type="entry name" value="PHOSPHATIDATE CYTIDYLYLTRANSFERASE"/>
    <property type="match status" value="1"/>
</dbReference>
<dbReference type="EMBL" id="CAXAMN010020001">
    <property type="protein sequence ID" value="CAK9055423.1"/>
    <property type="molecule type" value="Genomic_DNA"/>
</dbReference>
<dbReference type="PANTHER" id="PTHR46382">
    <property type="entry name" value="PHOSPHATIDATE CYTIDYLYLTRANSFERASE"/>
    <property type="match status" value="1"/>
</dbReference>
<dbReference type="PROSITE" id="PS01315">
    <property type="entry name" value="CDS"/>
    <property type="match status" value="1"/>
</dbReference>
<proteinExistence type="predicted"/>
<keyword evidence="2" id="KW-1185">Reference proteome</keyword>
<reference evidence="1 2" key="1">
    <citation type="submission" date="2024-02" db="EMBL/GenBank/DDBJ databases">
        <authorList>
            <person name="Chen Y."/>
            <person name="Shah S."/>
            <person name="Dougan E. K."/>
            <person name="Thang M."/>
            <person name="Chan C."/>
        </authorList>
    </citation>
    <scope>NUCLEOTIDE SEQUENCE [LARGE SCALE GENOMIC DNA]</scope>
</reference>
<gene>
    <name evidence="1" type="ORF">CCMP2556_LOCUS27562</name>
</gene>
<dbReference type="InterPro" id="IPR000374">
    <property type="entry name" value="PC_trans"/>
</dbReference>
<name>A0ABP0MV86_9DINO</name>
<evidence type="ECO:0000313" key="1">
    <source>
        <dbReference type="EMBL" id="CAK9055423.1"/>
    </source>
</evidence>
<sequence length="229" mass="25476">MHDGEQKRNKWDVVELQKRAGVIVVLVVALLVPMWRSPPFCHAVLCIVLAGGCLEFWWAACSHAVGTQEYILLTVLFLGWFLPSLAGLQVYQDVVGHKCLVECLVIQLAVGDSAQMLVGRSMGRHYACPTISPKKTYEGYLGGAAITLLYASVVHRWPSLNVIVAYTFGCIGDLYFSVVKRRLGIKDYSRLLSSHGGLLDRFDSFIFASNALVWKAVYQQILSGRRIVK</sequence>
<organism evidence="1 2">
    <name type="scientific">Durusdinium trenchii</name>
    <dbReference type="NCBI Taxonomy" id="1381693"/>
    <lineage>
        <taxon>Eukaryota</taxon>
        <taxon>Sar</taxon>
        <taxon>Alveolata</taxon>
        <taxon>Dinophyceae</taxon>
        <taxon>Suessiales</taxon>
        <taxon>Symbiodiniaceae</taxon>
        <taxon>Durusdinium</taxon>
    </lineage>
</organism>
<protein>
    <submittedName>
        <fullName evidence="1">Uncharacterized protein</fullName>
    </submittedName>
</protein>
<dbReference type="GO" id="GO:0016779">
    <property type="term" value="F:nucleotidyltransferase activity"/>
    <property type="evidence" value="ECO:0007669"/>
    <property type="project" value="UniProtKB-KW"/>
</dbReference>
<accession>A0ABP0MV86</accession>
<dbReference type="Pfam" id="PF01148">
    <property type="entry name" value="CTP_transf_1"/>
    <property type="match status" value="1"/>
</dbReference>
<evidence type="ECO:0000313" key="2">
    <source>
        <dbReference type="Proteomes" id="UP001642484"/>
    </source>
</evidence>
<comment type="caution">
    <text evidence="1">The sequence shown here is derived from an EMBL/GenBank/DDBJ whole genome shotgun (WGS) entry which is preliminary data.</text>
</comment>
<dbReference type="Proteomes" id="UP001642484">
    <property type="component" value="Unassembled WGS sequence"/>
</dbReference>